<name>A0A7J2TAY4_9CREN</name>
<reference evidence="1" key="1">
    <citation type="journal article" date="2020" name="mSystems">
        <title>Genome- and Community-Level Interaction Insights into Carbon Utilization and Element Cycling Functions of Hydrothermarchaeota in Hydrothermal Sediment.</title>
        <authorList>
            <person name="Zhou Z."/>
            <person name="Liu Y."/>
            <person name="Xu W."/>
            <person name="Pan J."/>
            <person name="Luo Z.H."/>
            <person name="Li M."/>
        </authorList>
    </citation>
    <scope>NUCLEOTIDE SEQUENCE [LARGE SCALE GENOMIC DNA]</scope>
    <source>
        <strain evidence="1">SpSt-27</strain>
    </source>
</reference>
<comment type="caution">
    <text evidence="1">The sequence shown here is derived from an EMBL/GenBank/DDBJ whole genome shotgun (WGS) entry which is preliminary data.</text>
</comment>
<dbReference type="AlphaFoldDB" id="A0A7J2TAY4"/>
<gene>
    <name evidence="1" type="ORF">ENP99_05235</name>
</gene>
<dbReference type="EMBL" id="DSLL01000046">
    <property type="protein sequence ID" value="HEH31491.1"/>
    <property type="molecule type" value="Genomic_DNA"/>
</dbReference>
<protein>
    <submittedName>
        <fullName evidence="1">DUF432 domain-containing protein</fullName>
    </submittedName>
</protein>
<dbReference type="InterPro" id="IPR007366">
    <property type="entry name" value="DUF432"/>
</dbReference>
<organism evidence="1">
    <name type="scientific">Ignisphaera aggregans</name>
    <dbReference type="NCBI Taxonomy" id="334771"/>
    <lineage>
        <taxon>Archaea</taxon>
        <taxon>Thermoproteota</taxon>
        <taxon>Thermoprotei</taxon>
        <taxon>Desulfurococcales</taxon>
        <taxon>Desulfurococcaceae</taxon>
        <taxon>Ignisphaera</taxon>
    </lineage>
</organism>
<evidence type="ECO:0000313" key="1">
    <source>
        <dbReference type="EMBL" id="HEH31491.1"/>
    </source>
</evidence>
<accession>A0A7J2TAY4</accession>
<dbReference type="Pfam" id="PF04254">
    <property type="entry name" value="DUF432"/>
    <property type="match status" value="1"/>
</dbReference>
<sequence>MVLTEGASLGYELSMSIDLGVFIRKKLIDVISLGKVKYALYEPLNISYMCRHADFKVLVFYRIYIAEAKALFKSLVIQR</sequence>
<proteinExistence type="predicted"/>